<accession>K0ICG3</accession>
<organism evidence="2 3">
    <name type="scientific">Nitrososphaera gargensis (strain Ga9.2)</name>
    <dbReference type="NCBI Taxonomy" id="1237085"/>
    <lineage>
        <taxon>Archaea</taxon>
        <taxon>Nitrososphaerota</taxon>
        <taxon>Nitrososphaeria</taxon>
        <taxon>Nitrososphaerales</taxon>
        <taxon>Nitrososphaeraceae</taxon>
        <taxon>Nitrososphaera</taxon>
    </lineage>
</organism>
<feature type="compositionally biased region" description="Basic residues" evidence="1">
    <location>
        <begin position="38"/>
        <end position="53"/>
    </location>
</feature>
<dbReference type="GeneID" id="58787729"/>
<dbReference type="KEGG" id="nga:Ngar_c21360"/>
<dbReference type="HOGENOM" id="CLU_3057249_0_0_2"/>
<dbReference type="Proteomes" id="UP000008037">
    <property type="component" value="Chromosome"/>
</dbReference>
<protein>
    <submittedName>
        <fullName evidence="2">Uncharacterized protein</fullName>
    </submittedName>
</protein>
<feature type="region of interest" description="Disordered" evidence="1">
    <location>
        <begin position="20"/>
        <end position="53"/>
    </location>
</feature>
<dbReference type="EMBL" id="CP002408">
    <property type="protein sequence ID" value="AFU59066.1"/>
    <property type="molecule type" value="Genomic_DNA"/>
</dbReference>
<dbReference type="InParanoid" id="K0ICG3"/>
<dbReference type="AlphaFoldDB" id="K0ICG3"/>
<name>K0ICG3_NITGG</name>
<evidence type="ECO:0000256" key="1">
    <source>
        <dbReference type="SAM" id="MobiDB-lite"/>
    </source>
</evidence>
<evidence type="ECO:0000313" key="2">
    <source>
        <dbReference type="EMBL" id="AFU59066.1"/>
    </source>
</evidence>
<dbReference type="BioCyc" id="CNIT1237085:G1324-2134-MONOMER"/>
<evidence type="ECO:0000313" key="3">
    <source>
        <dbReference type="Proteomes" id="UP000008037"/>
    </source>
</evidence>
<gene>
    <name evidence="2" type="ordered locus">Ngar_c21360</name>
</gene>
<sequence length="53" mass="5955">MPRGVKKGVSEKKFERAVRKIKRKGGAKNPYAVANAKLGRKGSRGRKMKESRK</sequence>
<proteinExistence type="predicted"/>
<keyword evidence="3" id="KW-1185">Reference proteome</keyword>
<dbReference type="RefSeq" id="WP_015019601.1">
    <property type="nucleotide sequence ID" value="NC_018719.1"/>
</dbReference>
<reference evidence="2 3" key="1">
    <citation type="journal article" date="2012" name="Environ. Microbiol.">
        <title>The genome of the ammonia-oxidizing Candidatus Nitrososphaera gargensis: insights into metabolic versatility and environmental adaptations.</title>
        <authorList>
            <person name="Spang A."/>
            <person name="Poehlein A."/>
            <person name="Offre P."/>
            <person name="Zumbragel S."/>
            <person name="Haider S."/>
            <person name="Rychlik N."/>
            <person name="Nowka B."/>
            <person name="Schmeisser C."/>
            <person name="Lebedeva E.V."/>
            <person name="Rattei T."/>
            <person name="Bohm C."/>
            <person name="Schmid M."/>
            <person name="Galushko A."/>
            <person name="Hatzenpichler R."/>
            <person name="Weinmaier T."/>
            <person name="Daniel R."/>
            <person name="Schleper C."/>
            <person name="Spieck E."/>
            <person name="Streit W."/>
            <person name="Wagner M."/>
        </authorList>
    </citation>
    <scope>NUCLEOTIDE SEQUENCE [LARGE SCALE GENOMIC DNA]</scope>
    <source>
        <strain evidence="3">Ga9.2</strain>
    </source>
</reference>